<keyword evidence="9" id="KW-0408">Iron</keyword>
<dbReference type="Pfam" id="PF02335">
    <property type="entry name" value="Cytochrom_C552"/>
    <property type="match status" value="1"/>
</dbReference>
<sequence length="452" mass="50060">MQKNHHFSYVIGAILILAPMLAQAETKDINQTKFSKQYAGWAATIEQTESEDMLATYPASVILWAGSTFSHQYNSPRGHKFAVADASHSLRTGVAIPPGGNGKSASCWTCKTPDAPRLIKEMGEEGFSGSNFVDLGPEIKSVIYCSDCHVDGTAKLALPRPHAQNAMAKIGLPFDEQNISMQGAQTCGQCHVTYYFQPENNNKVNMPWIFGNTADAIEKYYDTRRFYEWIHPISKTPMLKARHPDFEQWSRSKHADMNVTCITCHMPTVTDKNGNDYTDHKVSGALIHFDQVCAGCHKSKAQLTATLERNKAEVDAKSRQVQNLLVKAHYEAKAAWDGGATWPMMNEGIMGIRHAQWRWDFATASHGMYAHNPKEGLALLNKAIEQVSAARDVFKQVSSQVGAAKPVYPDISTKAKAQAAIGYDEPAAVKAKQAFIKEEIDKHWHPVATTGY</sequence>
<keyword evidence="5" id="KW-0479">Metal-binding</keyword>
<dbReference type="EMBL" id="JAAIKR010000001">
    <property type="protein sequence ID" value="MBR9726578.1"/>
    <property type="molecule type" value="Genomic_DNA"/>
</dbReference>
<evidence type="ECO:0000256" key="3">
    <source>
        <dbReference type="ARBA" id="ARBA00011887"/>
    </source>
</evidence>
<evidence type="ECO:0000256" key="12">
    <source>
        <dbReference type="SAM" id="SignalP"/>
    </source>
</evidence>
<dbReference type="PANTHER" id="PTHR30633">
    <property type="entry name" value="CYTOCHROME C-552 RESPIRATORY NITRITE REDUCTASE"/>
    <property type="match status" value="1"/>
</dbReference>
<evidence type="ECO:0000256" key="5">
    <source>
        <dbReference type="ARBA" id="ARBA00022723"/>
    </source>
</evidence>
<evidence type="ECO:0000256" key="4">
    <source>
        <dbReference type="ARBA" id="ARBA00022617"/>
    </source>
</evidence>
<organism evidence="13 14">
    <name type="scientific">Shewanella intestini</name>
    <dbReference type="NCBI Taxonomy" id="2017544"/>
    <lineage>
        <taxon>Bacteria</taxon>
        <taxon>Pseudomonadati</taxon>
        <taxon>Pseudomonadota</taxon>
        <taxon>Gammaproteobacteria</taxon>
        <taxon>Alteromonadales</taxon>
        <taxon>Shewanellaceae</taxon>
        <taxon>Shewanella</taxon>
    </lineage>
</organism>
<dbReference type="InterPro" id="IPR036280">
    <property type="entry name" value="Multihaem_cyt_sf"/>
</dbReference>
<comment type="catalytic activity">
    <reaction evidence="10">
        <text>6 Fe(III)-[cytochrome c] + NH4(+) + 2 H2O = 6 Fe(II)-[cytochrome c] + nitrite + 8 H(+)</text>
        <dbReference type="Rhea" id="RHEA:13089"/>
        <dbReference type="Rhea" id="RHEA-COMP:10350"/>
        <dbReference type="Rhea" id="RHEA-COMP:14399"/>
        <dbReference type="ChEBI" id="CHEBI:15377"/>
        <dbReference type="ChEBI" id="CHEBI:15378"/>
        <dbReference type="ChEBI" id="CHEBI:16301"/>
        <dbReference type="ChEBI" id="CHEBI:28938"/>
        <dbReference type="ChEBI" id="CHEBI:29033"/>
        <dbReference type="ChEBI" id="CHEBI:29034"/>
        <dbReference type="EC" id="1.7.2.2"/>
    </reaction>
</comment>
<gene>
    <name evidence="13" type="ORF">G3R48_01060</name>
</gene>
<accession>A0ABS5HXU1</accession>
<keyword evidence="4" id="KW-0349">Heme</keyword>
<evidence type="ECO:0000256" key="1">
    <source>
        <dbReference type="ARBA" id="ARBA00004196"/>
    </source>
</evidence>
<evidence type="ECO:0000256" key="11">
    <source>
        <dbReference type="SAM" id="Coils"/>
    </source>
</evidence>
<evidence type="ECO:0000256" key="7">
    <source>
        <dbReference type="ARBA" id="ARBA00022837"/>
    </source>
</evidence>
<dbReference type="Gene3D" id="1.20.140.10">
    <property type="entry name" value="Butyryl-CoA Dehydrogenase, subunit A, domain 3"/>
    <property type="match status" value="1"/>
</dbReference>
<feature type="chain" id="PRO_5047133292" description="nitrite reductase (cytochrome; ammonia-forming)" evidence="12">
    <location>
        <begin position="25"/>
        <end position="452"/>
    </location>
</feature>
<evidence type="ECO:0000313" key="13">
    <source>
        <dbReference type="EMBL" id="MBR9726578.1"/>
    </source>
</evidence>
<dbReference type="EC" id="1.7.2.2" evidence="3"/>
<keyword evidence="11" id="KW-0175">Coiled coil</keyword>
<dbReference type="Gene3D" id="1.10.1130.10">
    <property type="entry name" value="Flavocytochrome C3, Chain A"/>
    <property type="match status" value="1"/>
</dbReference>
<feature type="signal peptide" evidence="12">
    <location>
        <begin position="1"/>
        <end position="24"/>
    </location>
</feature>
<dbReference type="CDD" id="cd00548">
    <property type="entry name" value="NrfA-like"/>
    <property type="match status" value="1"/>
</dbReference>
<evidence type="ECO:0000256" key="6">
    <source>
        <dbReference type="ARBA" id="ARBA00022729"/>
    </source>
</evidence>
<comment type="caution">
    <text evidence="13">The sequence shown here is derived from an EMBL/GenBank/DDBJ whole genome shotgun (WGS) entry which is preliminary data.</text>
</comment>
<comment type="subcellular location">
    <subcellularLocation>
        <location evidence="1">Cell envelope</location>
    </subcellularLocation>
</comment>
<keyword evidence="8" id="KW-0560">Oxidoreductase</keyword>
<reference evidence="13 14" key="1">
    <citation type="submission" date="2020-02" db="EMBL/GenBank/DDBJ databases">
        <title>Shewanella WXL01 sp. nov., a marine bacterium isolated from green algae in Luhuitou Fringing Reef (Northern South China Sea).</title>
        <authorList>
            <person name="Wang X."/>
        </authorList>
    </citation>
    <scope>NUCLEOTIDE SEQUENCE [LARGE SCALE GENOMIC DNA]</scope>
    <source>
        <strain evidence="13 14">MCCC 1A01895</strain>
    </source>
</reference>
<dbReference type="Proteomes" id="UP000811844">
    <property type="component" value="Unassembled WGS sequence"/>
</dbReference>
<keyword evidence="14" id="KW-1185">Reference proteome</keyword>
<proteinExistence type="inferred from homology"/>
<evidence type="ECO:0000256" key="8">
    <source>
        <dbReference type="ARBA" id="ARBA00023002"/>
    </source>
</evidence>
<dbReference type="RefSeq" id="WP_153661110.1">
    <property type="nucleotide sequence ID" value="NZ_JAAIKR010000001.1"/>
</dbReference>
<dbReference type="SUPFAM" id="SSF48695">
    <property type="entry name" value="Multiheme cytochromes"/>
    <property type="match status" value="1"/>
</dbReference>
<comment type="similarity">
    <text evidence="2">Belongs to the cytochrome c-552 family.</text>
</comment>
<evidence type="ECO:0000256" key="10">
    <source>
        <dbReference type="ARBA" id="ARBA00049131"/>
    </source>
</evidence>
<evidence type="ECO:0000313" key="14">
    <source>
        <dbReference type="Proteomes" id="UP000811844"/>
    </source>
</evidence>
<feature type="coiled-coil region" evidence="11">
    <location>
        <begin position="300"/>
        <end position="327"/>
    </location>
</feature>
<evidence type="ECO:0000256" key="9">
    <source>
        <dbReference type="ARBA" id="ARBA00023004"/>
    </source>
</evidence>
<dbReference type="PANTHER" id="PTHR30633:SF0">
    <property type="entry name" value="CYTOCHROME C-552"/>
    <property type="match status" value="1"/>
</dbReference>
<dbReference type="InterPro" id="IPR003321">
    <property type="entry name" value="Cyt_c552"/>
</dbReference>
<keyword evidence="7" id="KW-0106">Calcium</keyword>
<name>A0ABS5HXU1_9GAMM</name>
<evidence type="ECO:0000256" key="2">
    <source>
        <dbReference type="ARBA" id="ARBA00009288"/>
    </source>
</evidence>
<protein>
    <recommendedName>
        <fullName evidence="3">nitrite reductase (cytochrome; ammonia-forming)</fullName>
        <ecNumber evidence="3">1.7.2.2</ecNumber>
    </recommendedName>
</protein>
<keyword evidence="6 12" id="KW-0732">Signal</keyword>